<keyword evidence="2" id="KW-0169">Cobalamin biosynthesis</keyword>
<dbReference type="InterPro" id="IPR029063">
    <property type="entry name" value="SAM-dependent_MTases_sf"/>
</dbReference>
<dbReference type="SUPFAM" id="SSF53335">
    <property type="entry name" value="S-adenosyl-L-methionine-dependent methyltransferases"/>
    <property type="match status" value="1"/>
</dbReference>
<dbReference type="CDD" id="cd02440">
    <property type="entry name" value="AdoMet_MTases"/>
    <property type="match status" value="1"/>
</dbReference>
<protein>
    <submittedName>
        <fullName evidence="7">Cobalt-precorrin-6y C5-methyltransferase / Cobalt-precorrin-6y C15-methyltransferase [decarboxylating]</fullName>
        <ecNumber evidence="7">2.1.1.-</ecNumber>
    </submittedName>
</protein>
<evidence type="ECO:0000256" key="4">
    <source>
        <dbReference type="ARBA" id="ARBA00022679"/>
    </source>
</evidence>
<dbReference type="InterPro" id="IPR000878">
    <property type="entry name" value="4pyrrol_Mease"/>
</dbReference>
<dbReference type="Gene3D" id="3.40.50.150">
    <property type="entry name" value="Vaccinia Virus protein VP39"/>
    <property type="match status" value="1"/>
</dbReference>
<dbReference type="EC" id="2.1.1.-" evidence="7"/>
<comment type="pathway">
    <text evidence="1">Cofactor biosynthesis; adenosylcobalamin biosynthesis.</text>
</comment>
<dbReference type="GO" id="GO:0009236">
    <property type="term" value="P:cobalamin biosynthetic process"/>
    <property type="evidence" value="ECO:0007669"/>
    <property type="project" value="UniProtKB-KW"/>
</dbReference>
<name>A0A1W1BIK4_9ZZZZ</name>
<gene>
    <name evidence="7" type="ORF">MNB_SM-6-1320</name>
</gene>
<dbReference type="PANTHER" id="PTHR43182:SF1">
    <property type="entry name" value="COBALT-PRECORRIN-7 C(5)-METHYLTRANSFERASE"/>
    <property type="match status" value="1"/>
</dbReference>
<evidence type="ECO:0000256" key="1">
    <source>
        <dbReference type="ARBA" id="ARBA00004953"/>
    </source>
</evidence>
<accession>A0A1W1BIK4</accession>
<dbReference type="Pfam" id="PF01135">
    <property type="entry name" value="PCMT"/>
    <property type="match status" value="1"/>
</dbReference>
<dbReference type="GO" id="GO:0008168">
    <property type="term" value="F:methyltransferase activity"/>
    <property type="evidence" value="ECO:0007669"/>
    <property type="project" value="UniProtKB-KW"/>
</dbReference>
<dbReference type="InterPro" id="IPR050714">
    <property type="entry name" value="Cobalamin_biosynth_MTase"/>
</dbReference>
<dbReference type="GO" id="GO:0032259">
    <property type="term" value="P:methylation"/>
    <property type="evidence" value="ECO:0007669"/>
    <property type="project" value="UniProtKB-KW"/>
</dbReference>
<reference evidence="7" key="1">
    <citation type="submission" date="2016-10" db="EMBL/GenBank/DDBJ databases">
        <authorList>
            <person name="de Groot N.N."/>
        </authorList>
    </citation>
    <scope>NUCLEOTIDE SEQUENCE</scope>
</reference>
<proteinExistence type="predicted"/>
<keyword evidence="4 7" id="KW-0808">Transferase</keyword>
<keyword evidence="3 7" id="KW-0489">Methyltransferase</keyword>
<keyword evidence="5" id="KW-0949">S-adenosyl-L-methionine</keyword>
<dbReference type="InterPro" id="IPR035996">
    <property type="entry name" value="4pyrrol_Methylase_sf"/>
</dbReference>
<evidence type="ECO:0000259" key="6">
    <source>
        <dbReference type="Pfam" id="PF00590"/>
    </source>
</evidence>
<evidence type="ECO:0000256" key="3">
    <source>
        <dbReference type="ARBA" id="ARBA00022603"/>
    </source>
</evidence>
<evidence type="ECO:0000256" key="2">
    <source>
        <dbReference type="ARBA" id="ARBA00022573"/>
    </source>
</evidence>
<dbReference type="EMBL" id="FPHK01000007">
    <property type="protein sequence ID" value="SFV53336.1"/>
    <property type="molecule type" value="Genomic_DNA"/>
</dbReference>
<dbReference type="Pfam" id="PF00590">
    <property type="entry name" value="TP_methylase"/>
    <property type="match status" value="1"/>
</dbReference>
<dbReference type="AlphaFoldDB" id="A0A1W1BIK4"/>
<evidence type="ECO:0000313" key="7">
    <source>
        <dbReference type="EMBL" id="SFV53336.1"/>
    </source>
</evidence>
<dbReference type="SUPFAM" id="SSF53790">
    <property type="entry name" value="Tetrapyrrole methylase"/>
    <property type="match status" value="1"/>
</dbReference>
<sequence length="387" mass="43772">MVTIAGSGMGEYNFDNVNVDFSKFEMIFCDQNYETSLDNVFKGSFKVVKEAILENLDKDILYIVSGSPTFFSGALVIIAMLKKQNIPFKIIDNTSSLNYMLAHEGVSLVKTGIITLHGKTFVDLENFLTKDYTFVICDDDTPRILSEAASFLDEEDITITLGERFGYPDEAFSTTTLQKMLQNPPRMPYSLLIKRNYKPLPNISAEDTIEHENGMITKSYKRHISLQNLELQPNMLLWDIGAGSGSVSIDGYKRYKIKTILFEKNEKRAKMIQNSLKKHKILDTKLYIGEASEEYKKEPSTPQRIFVGGGGDKVISELDYLYERLAEGGIMVANFVTLQHLTTAITVLKHSNIAFDVKSVSLTTYKMSLLMPEPERVMHQIIVKKDS</sequence>
<evidence type="ECO:0000256" key="5">
    <source>
        <dbReference type="ARBA" id="ARBA00022691"/>
    </source>
</evidence>
<feature type="domain" description="Tetrapyrrole methylase" evidence="6">
    <location>
        <begin position="53"/>
        <end position="179"/>
    </location>
</feature>
<dbReference type="PANTHER" id="PTHR43182">
    <property type="entry name" value="COBALT-PRECORRIN-6B C(15)-METHYLTRANSFERASE (DECARBOXYLATING)"/>
    <property type="match status" value="1"/>
</dbReference>
<organism evidence="7">
    <name type="scientific">hydrothermal vent metagenome</name>
    <dbReference type="NCBI Taxonomy" id="652676"/>
    <lineage>
        <taxon>unclassified sequences</taxon>
        <taxon>metagenomes</taxon>
        <taxon>ecological metagenomes</taxon>
    </lineage>
</organism>